<evidence type="ECO:0000256" key="1">
    <source>
        <dbReference type="SAM" id="MobiDB-lite"/>
    </source>
</evidence>
<organism evidence="5 6">
    <name type="scientific">Solanum verrucosum</name>
    <dbReference type="NCBI Taxonomy" id="315347"/>
    <lineage>
        <taxon>Eukaryota</taxon>
        <taxon>Viridiplantae</taxon>
        <taxon>Streptophyta</taxon>
        <taxon>Embryophyta</taxon>
        <taxon>Tracheophyta</taxon>
        <taxon>Spermatophyta</taxon>
        <taxon>Magnoliopsida</taxon>
        <taxon>eudicotyledons</taxon>
        <taxon>Gunneridae</taxon>
        <taxon>Pentapetalae</taxon>
        <taxon>asterids</taxon>
        <taxon>lamiids</taxon>
        <taxon>Solanales</taxon>
        <taxon>Solanaceae</taxon>
        <taxon>Solanoideae</taxon>
        <taxon>Solaneae</taxon>
        <taxon>Solanum</taxon>
    </lineage>
</organism>
<dbReference type="InterPro" id="IPR047187">
    <property type="entry name" value="SF1_C_Upf1"/>
</dbReference>
<proteinExistence type="predicted"/>
<dbReference type="PANTHER" id="PTHR10887">
    <property type="entry name" value="DNA2/NAM7 HELICASE FAMILY"/>
    <property type="match status" value="1"/>
</dbReference>
<feature type="region of interest" description="Disordered" evidence="1">
    <location>
        <begin position="200"/>
        <end position="230"/>
    </location>
</feature>
<dbReference type="InterPro" id="IPR041679">
    <property type="entry name" value="DNA2/NAM7-like_C"/>
</dbReference>
<dbReference type="CDD" id="cd18808">
    <property type="entry name" value="SF1_C_Upf1"/>
    <property type="match status" value="1"/>
</dbReference>
<keyword evidence="6" id="KW-1185">Reference proteome</keyword>
<evidence type="ECO:0000313" key="6">
    <source>
        <dbReference type="Proteomes" id="UP001234989"/>
    </source>
</evidence>
<dbReference type="EMBL" id="CP133617">
    <property type="protein sequence ID" value="WMV32552.1"/>
    <property type="molecule type" value="Genomic_DNA"/>
</dbReference>
<dbReference type="Pfam" id="PF13086">
    <property type="entry name" value="AAA_11"/>
    <property type="match status" value="1"/>
</dbReference>
<dbReference type="InterPro" id="IPR041677">
    <property type="entry name" value="DNA2/NAM7_AAA_11"/>
</dbReference>
<evidence type="ECO:0000259" key="4">
    <source>
        <dbReference type="Pfam" id="PF20073"/>
    </source>
</evidence>
<dbReference type="PANTHER" id="PTHR10887:SF512">
    <property type="entry name" value="ZINC FINGER PHD-TYPE DOMAIN-CONTAINING PROTEIN"/>
    <property type="match status" value="1"/>
</dbReference>
<dbReference type="GO" id="GO:0004386">
    <property type="term" value="F:helicase activity"/>
    <property type="evidence" value="ECO:0007669"/>
    <property type="project" value="InterPro"/>
</dbReference>
<dbReference type="InterPro" id="IPR027417">
    <property type="entry name" value="P-loop_NTPase"/>
</dbReference>
<sequence length="626" mass="70361">MLVVRGSPLQLLPLAQLRKSAKSQPTVRGVTAASQAPAIEVVDVKISGSKHHKGLYYNIVLKRGKEGERIRETYEPEVGDLIAFSDVRLKSMDDLNRPKRSFLIALVQGKDENLDRLTILSSKPIPFVKQHYDKGEQGDNLFIVYLSNLTTNIRIWKTLNSDLKSANLKIIETMLEVDPSISMISLLEDPEEKYHEYLEKEKRNDHEVEEEEEEEEEGSIPSEGLQSNRESKLRKKYVLQTLKDNKKKSKGNKSFQMMNNFRSGGKANKAISAVKILHEGEVGKKQDRVCTFQEFVINRFNKILEQLIVHLTSLYTYLPTSFIPLEIAKEIIKVLEMLQTVGRLFCTVETYGDLREILLGNVVVTRNNTTYFSNLYATKTESINILKSLSKRISLPKFTDIRSLCLKGACLIFCTASSSSKLCTEEMTPLEMVIIDEAAQLKECESTIPLQLPGLRHAILIGDEKQLPAMVQSQLSEKADFGRSLFERLKYSTDVNSHFSVNVCSVDGFQGGEEDVIIISTVRSNGSGSVGFLSNRQRANAALTQARYRLWVLGNATTLVKSGSIWKQLVIDSRARGCFFDVNEDNSLTQAIVSATIDFGQIENYSAWTLLYSKQPSGRCAASSRL</sequence>
<reference evidence="5" key="1">
    <citation type="submission" date="2023-08" db="EMBL/GenBank/DDBJ databases">
        <title>A de novo genome assembly of Solanum verrucosum Schlechtendal, a Mexican diploid species geographically isolated from the other diploid A-genome species in potato relatives.</title>
        <authorList>
            <person name="Hosaka K."/>
        </authorList>
    </citation>
    <scope>NUCLEOTIDE SEQUENCE</scope>
    <source>
        <tissue evidence="5">Young leaves</tissue>
    </source>
</reference>
<dbReference type="Pfam" id="PF20073">
    <property type="entry name" value="DUF6469"/>
    <property type="match status" value="1"/>
</dbReference>
<dbReference type="Gene3D" id="3.40.50.300">
    <property type="entry name" value="P-loop containing nucleotide triphosphate hydrolases"/>
    <property type="match status" value="1"/>
</dbReference>
<feature type="domain" description="DNA2/NAM7 helicase helicase" evidence="2">
    <location>
        <begin position="401"/>
        <end position="474"/>
    </location>
</feature>
<evidence type="ECO:0008006" key="7">
    <source>
        <dbReference type="Google" id="ProtNLM"/>
    </source>
</evidence>
<feature type="domain" description="DNA2/NAM7 helicase-like C-terminal" evidence="3">
    <location>
        <begin position="494"/>
        <end position="556"/>
    </location>
</feature>
<dbReference type="AlphaFoldDB" id="A0AAF0R1Z4"/>
<gene>
    <name evidence="5" type="ORF">MTR67_025937</name>
</gene>
<protein>
    <recommendedName>
        <fullName evidence="7">Helicase MAGATAMA 3</fullName>
    </recommendedName>
</protein>
<dbReference type="InterPro" id="IPR045055">
    <property type="entry name" value="DNA2/NAM7-like"/>
</dbReference>
<feature type="domain" description="DUF6469" evidence="4">
    <location>
        <begin position="44"/>
        <end position="160"/>
    </location>
</feature>
<evidence type="ECO:0000259" key="3">
    <source>
        <dbReference type="Pfam" id="PF13087"/>
    </source>
</evidence>
<evidence type="ECO:0000259" key="2">
    <source>
        <dbReference type="Pfam" id="PF13086"/>
    </source>
</evidence>
<name>A0AAF0R1Z4_SOLVR</name>
<dbReference type="InterPro" id="IPR045529">
    <property type="entry name" value="DUF6469"/>
</dbReference>
<feature type="compositionally biased region" description="Acidic residues" evidence="1">
    <location>
        <begin position="207"/>
        <end position="218"/>
    </location>
</feature>
<dbReference type="Pfam" id="PF13087">
    <property type="entry name" value="AAA_12"/>
    <property type="match status" value="1"/>
</dbReference>
<accession>A0AAF0R1Z4</accession>
<dbReference type="SUPFAM" id="SSF52540">
    <property type="entry name" value="P-loop containing nucleoside triphosphate hydrolases"/>
    <property type="match status" value="1"/>
</dbReference>
<dbReference type="Proteomes" id="UP001234989">
    <property type="component" value="Chromosome 6"/>
</dbReference>
<evidence type="ECO:0000313" key="5">
    <source>
        <dbReference type="EMBL" id="WMV32552.1"/>
    </source>
</evidence>